<name>A0ABV5TTJ7_9ACTN</name>
<keyword evidence="10" id="KW-0812">Transmembrane</keyword>
<proteinExistence type="predicted"/>
<dbReference type="PANTHER" id="PTHR24421">
    <property type="entry name" value="NITRATE/NITRITE SENSOR PROTEIN NARX-RELATED"/>
    <property type="match status" value="1"/>
</dbReference>
<keyword evidence="6 12" id="KW-0418">Kinase</keyword>
<dbReference type="PROSITE" id="PS50109">
    <property type="entry name" value="HIS_KIN"/>
    <property type="match status" value="1"/>
</dbReference>
<keyword evidence="4" id="KW-0808">Transferase</keyword>
<dbReference type="InterPro" id="IPR005467">
    <property type="entry name" value="His_kinase_dom"/>
</dbReference>
<dbReference type="Proteomes" id="UP001589610">
    <property type="component" value="Unassembled WGS sequence"/>
</dbReference>
<evidence type="ECO:0000256" key="6">
    <source>
        <dbReference type="ARBA" id="ARBA00022777"/>
    </source>
</evidence>
<evidence type="ECO:0000256" key="10">
    <source>
        <dbReference type="SAM" id="Phobius"/>
    </source>
</evidence>
<keyword evidence="7" id="KW-0067">ATP-binding</keyword>
<reference evidence="12 13" key="1">
    <citation type="submission" date="2024-09" db="EMBL/GenBank/DDBJ databases">
        <authorList>
            <person name="Sun Q."/>
            <person name="Mori K."/>
        </authorList>
    </citation>
    <scope>NUCLEOTIDE SEQUENCE [LARGE SCALE GENOMIC DNA]</scope>
    <source>
        <strain evidence="12 13">JCM 3028</strain>
    </source>
</reference>
<evidence type="ECO:0000256" key="9">
    <source>
        <dbReference type="SAM" id="MobiDB-lite"/>
    </source>
</evidence>
<keyword evidence="8" id="KW-0902">Two-component regulatory system</keyword>
<evidence type="ECO:0000256" key="2">
    <source>
        <dbReference type="ARBA" id="ARBA00012438"/>
    </source>
</evidence>
<organism evidence="12 13">
    <name type="scientific">Streptosporangium vulgare</name>
    <dbReference type="NCBI Taxonomy" id="46190"/>
    <lineage>
        <taxon>Bacteria</taxon>
        <taxon>Bacillati</taxon>
        <taxon>Actinomycetota</taxon>
        <taxon>Actinomycetes</taxon>
        <taxon>Streptosporangiales</taxon>
        <taxon>Streptosporangiaceae</taxon>
        <taxon>Streptosporangium</taxon>
    </lineage>
</organism>
<evidence type="ECO:0000259" key="11">
    <source>
        <dbReference type="PROSITE" id="PS50109"/>
    </source>
</evidence>
<sequence length="411" mass="43730">MRDEMPRPPLTQRLPHGVRTVLTWCAVVAFLPLLYAVTLADDESLLPVGAMHAGFAAALAFPLVWARRRPCAVLAVLLAELLVAVALAQPAERVWPLVPVADLLVCFITATRSRRTGLAAAATTLIVQEAAWHVVLLTQGLRVFASGFLALSVLLGLGVVVAWTAGTALRQRREYGRALRAQAELQAVTADRLRIARELHDMVAHSIGVIAIQAGAGARVIDSRPEQARDALAAIEAAGRQTLQGLRHMLGVLREPPTASEPEPAPLSGLADLDRLAETTTAVGVRVDVRRQGKPRGLPPAMDRCAFRIVQESVTNVVRHADARHCQVVLDYAPDELRVDITDDGRGTATTAASPGSGYGIAGMRERAALLDGRLSAGPRPEGGFRVTATLPLPSPTSARGRAQTAHVEAP</sequence>
<dbReference type="PANTHER" id="PTHR24421:SF10">
    <property type="entry name" value="NITRATE_NITRITE SENSOR PROTEIN NARQ"/>
    <property type="match status" value="1"/>
</dbReference>
<dbReference type="Pfam" id="PF02518">
    <property type="entry name" value="HATPase_c"/>
    <property type="match status" value="1"/>
</dbReference>
<evidence type="ECO:0000313" key="12">
    <source>
        <dbReference type="EMBL" id="MFB9682196.1"/>
    </source>
</evidence>
<evidence type="ECO:0000256" key="7">
    <source>
        <dbReference type="ARBA" id="ARBA00022840"/>
    </source>
</evidence>
<evidence type="ECO:0000256" key="4">
    <source>
        <dbReference type="ARBA" id="ARBA00022679"/>
    </source>
</evidence>
<gene>
    <name evidence="12" type="ORF">ACFFRH_42560</name>
</gene>
<feature type="transmembrane region" description="Helical" evidence="10">
    <location>
        <begin position="143"/>
        <end position="165"/>
    </location>
</feature>
<evidence type="ECO:0000256" key="3">
    <source>
        <dbReference type="ARBA" id="ARBA00022553"/>
    </source>
</evidence>
<dbReference type="SUPFAM" id="SSF55874">
    <property type="entry name" value="ATPase domain of HSP90 chaperone/DNA topoisomerase II/histidine kinase"/>
    <property type="match status" value="1"/>
</dbReference>
<keyword evidence="13" id="KW-1185">Reference proteome</keyword>
<evidence type="ECO:0000256" key="1">
    <source>
        <dbReference type="ARBA" id="ARBA00000085"/>
    </source>
</evidence>
<dbReference type="Gene3D" id="3.30.565.10">
    <property type="entry name" value="Histidine kinase-like ATPase, C-terminal domain"/>
    <property type="match status" value="1"/>
</dbReference>
<evidence type="ECO:0000256" key="5">
    <source>
        <dbReference type="ARBA" id="ARBA00022741"/>
    </source>
</evidence>
<feature type="domain" description="Histidine kinase" evidence="11">
    <location>
        <begin position="308"/>
        <end position="395"/>
    </location>
</feature>
<dbReference type="RefSeq" id="WP_386163787.1">
    <property type="nucleotide sequence ID" value="NZ_JBHMBS010000049.1"/>
</dbReference>
<keyword evidence="5" id="KW-0547">Nucleotide-binding</keyword>
<keyword evidence="10" id="KW-1133">Transmembrane helix</keyword>
<feature type="transmembrane region" description="Helical" evidence="10">
    <location>
        <begin position="45"/>
        <end position="64"/>
    </location>
</feature>
<dbReference type="InterPro" id="IPR036890">
    <property type="entry name" value="HATPase_C_sf"/>
</dbReference>
<comment type="catalytic activity">
    <reaction evidence="1">
        <text>ATP + protein L-histidine = ADP + protein N-phospho-L-histidine.</text>
        <dbReference type="EC" id="2.7.13.3"/>
    </reaction>
</comment>
<feature type="region of interest" description="Disordered" evidence="9">
    <location>
        <begin position="376"/>
        <end position="411"/>
    </location>
</feature>
<dbReference type="Gene3D" id="1.20.5.1930">
    <property type="match status" value="1"/>
</dbReference>
<dbReference type="InterPro" id="IPR050482">
    <property type="entry name" value="Sensor_HK_TwoCompSys"/>
</dbReference>
<feature type="transmembrane region" description="Helical" evidence="10">
    <location>
        <begin position="21"/>
        <end position="39"/>
    </location>
</feature>
<evidence type="ECO:0000256" key="8">
    <source>
        <dbReference type="ARBA" id="ARBA00023012"/>
    </source>
</evidence>
<accession>A0ABV5TTJ7</accession>
<dbReference type="EC" id="2.7.13.3" evidence="2"/>
<comment type="caution">
    <text evidence="12">The sequence shown here is derived from an EMBL/GenBank/DDBJ whole genome shotgun (WGS) entry which is preliminary data.</text>
</comment>
<feature type="transmembrane region" description="Helical" evidence="10">
    <location>
        <begin position="71"/>
        <end position="88"/>
    </location>
</feature>
<dbReference type="GO" id="GO:0016301">
    <property type="term" value="F:kinase activity"/>
    <property type="evidence" value="ECO:0007669"/>
    <property type="project" value="UniProtKB-KW"/>
</dbReference>
<feature type="transmembrane region" description="Helical" evidence="10">
    <location>
        <begin position="118"/>
        <end position="137"/>
    </location>
</feature>
<protein>
    <recommendedName>
        <fullName evidence="2">histidine kinase</fullName>
        <ecNumber evidence="2">2.7.13.3</ecNumber>
    </recommendedName>
</protein>
<dbReference type="CDD" id="cd16917">
    <property type="entry name" value="HATPase_UhpB-NarQ-NarX-like"/>
    <property type="match status" value="1"/>
</dbReference>
<dbReference type="InterPro" id="IPR003594">
    <property type="entry name" value="HATPase_dom"/>
</dbReference>
<evidence type="ECO:0000313" key="13">
    <source>
        <dbReference type="Proteomes" id="UP001589610"/>
    </source>
</evidence>
<keyword evidence="10" id="KW-0472">Membrane</keyword>
<dbReference type="EMBL" id="JBHMBS010000049">
    <property type="protein sequence ID" value="MFB9682196.1"/>
    <property type="molecule type" value="Genomic_DNA"/>
</dbReference>
<keyword evidence="3" id="KW-0597">Phosphoprotein</keyword>
<dbReference type="InterPro" id="IPR011712">
    <property type="entry name" value="Sig_transdc_His_kin_sub3_dim/P"/>
</dbReference>
<dbReference type="SMART" id="SM00387">
    <property type="entry name" value="HATPase_c"/>
    <property type="match status" value="1"/>
</dbReference>
<dbReference type="Pfam" id="PF07730">
    <property type="entry name" value="HisKA_3"/>
    <property type="match status" value="1"/>
</dbReference>